<reference evidence="1" key="1">
    <citation type="submission" date="2021-01" db="EMBL/GenBank/DDBJ databases">
        <authorList>
            <consortium name="Genoscope - CEA"/>
            <person name="William W."/>
        </authorList>
    </citation>
    <scope>NUCLEOTIDE SEQUENCE</scope>
</reference>
<organism evidence="1 2">
    <name type="scientific">Paramecium octaurelia</name>
    <dbReference type="NCBI Taxonomy" id="43137"/>
    <lineage>
        <taxon>Eukaryota</taxon>
        <taxon>Sar</taxon>
        <taxon>Alveolata</taxon>
        <taxon>Ciliophora</taxon>
        <taxon>Intramacronucleata</taxon>
        <taxon>Oligohymenophorea</taxon>
        <taxon>Peniculida</taxon>
        <taxon>Parameciidae</taxon>
        <taxon>Paramecium</taxon>
    </lineage>
</organism>
<comment type="caution">
    <text evidence="1">The sequence shown here is derived from an EMBL/GenBank/DDBJ whole genome shotgun (WGS) entry which is preliminary data.</text>
</comment>
<keyword evidence="2" id="KW-1185">Reference proteome</keyword>
<protein>
    <submittedName>
        <fullName evidence="1">Uncharacterized protein</fullName>
    </submittedName>
</protein>
<evidence type="ECO:0000313" key="2">
    <source>
        <dbReference type="Proteomes" id="UP000683925"/>
    </source>
</evidence>
<accession>A0A8S1W1B2</accession>
<gene>
    <name evidence="1" type="ORF">POCTA_138.1.T0810270</name>
</gene>
<dbReference type="AlphaFoldDB" id="A0A8S1W1B2"/>
<proteinExistence type="predicted"/>
<dbReference type="EMBL" id="CAJJDP010000080">
    <property type="protein sequence ID" value="CAD8183814.1"/>
    <property type="molecule type" value="Genomic_DNA"/>
</dbReference>
<name>A0A8S1W1B2_PAROT</name>
<dbReference type="Proteomes" id="UP000683925">
    <property type="component" value="Unassembled WGS sequence"/>
</dbReference>
<evidence type="ECO:0000313" key="1">
    <source>
        <dbReference type="EMBL" id="CAD8183814.1"/>
    </source>
</evidence>
<sequence length="56" mass="7144">MVRFKFRQNFLECEFNYNQEKFDYKDTCAIRKNELYKIHQRWNEQSTYLRMSLIII</sequence>